<feature type="compositionally biased region" description="Low complexity" evidence="2">
    <location>
        <begin position="1297"/>
        <end position="1308"/>
    </location>
</feature>
<dbReference type="PANTHER" id="PTHR10194">
    <property type="entry name" value="RAS GTPASE-ACTIVATING PROTEINS"/>
    <property type="match status" value="1"/>
</dbReference>
<feature type="compositionally biased region" description="Low complexity" evidence="2">
    <location>
        <begin position="695"/>
        <end position="707"/>
    </location>
</feature>
<evidence type="ECO:0000313" key="4">
    <source>
        <dbReference type="EMBL" id="CCA70865.1"/>
    </source>
</evidence>
<keyword evidence="5" id="KW-1185">Reference proteome</keyword>
<dbReference type="OrthoDB" id="775356at2759"/>
<feature type="compositionally biased region" description="Polar residues" evidence="2">
    <location>
        <begin position="507"/>
        <end position="527"/>
    </location>
</feature>
<feature type="region of interest" description="Disordered" evidence="2">
    <location>
        <begin position="380"/>
        <end position="399"/>
    </location>
</feature>
<dbReference type="PROSITE" id="PS50018">
    <property type="entry name" value="RAS_GTPASE_ACTIV_2"/>
    <property type="match status" value="1"/>
</dbReference>
<dbReference type="eggNOG" id="KOG3508">
    <property type="taxonomic scope" value="Eukaryota"/>
</dbReference>
<dbReference type="Proteomes" id="UP000007148">
    <property type="component" value="Unassembled WGS sequence"/>
</dbReference>
<feature type="domain" description="Ras-GAP" evidence="3">
    <location>
        <begin position="845"/>
        <end position="1102"/>
    </location>
</feature>
<dbReference type="GO" id="GO:0005096">
    <property type="term" value="F:GTPase activator activity"/>
    <property type="evidence" value="ECO:0007669"/>
    <property type="project" value="UniProtKB-KW"/>
</dbReference>
<proteinExistence type="predicted"/>
<feature type="region of interest" description="Disordered" evidence="2">
    <location>
        <begin position="659"/>
        <end position="707"/>
    </location>
</feature>
<feature type="compositionally biased region" description="Polar residues" evidence="2">
    <location>
        <begin position="31"/>
        <end position="46"/>
    </location>
</feature>
<feature type="compositionally biased region" description="Polar residues" evidence="2">
    <location>
        <begin position="103"/>
        <end position="115"/>
    </location>
</feature>
<feature type="compositionally biased region" description="Low complexity" evidence="2">
    <location>
        <begin position="542"/>
        <end position="551"/>
    </location>
</feature>
<dbReference type="InParanoid" id="G4THS7"/>
<name>G4THS7_SERID</name>
<feature type="compositionally biased region" description="Polar residues" evidence="2">
    <location>
        <begin position="1573"/>
        <end position="1586"/>
    </location>
</feature>
<dbReference type="EMBL" id="CAFZ01000097">
    <property type="protein sequence ID" value="CCA70865.1"/>
    <property type="molecule type" value="Genomic_DNA"/>
</dbReference>
<feature type="compositionally biased region" description="Polar residues" evidence="2">
    <location>
        <begin position="334"/>
        <end position="349"/>
    </location>
</feature>
<dbReference type="InterPro" id="IPR008936">
    <property type="entry name" value="Rho_GTPase_activation_prot"/>
</dbReference>
<feature type="region of interest" description="Disordered" evidence="2">
    <location>
        <begin position="1488"/>
        <end position="1616"/>
    </location>
</feature>
<feature type="compositionally biased region" description="Low complexity" evidence="2">
    <location>
        <begin position="14"/>
        <end position="30"/>
    </location>
</feature>
<feature type="compositionally biased region" description="Polar residues" evidence="2">
    <location>
        <begin position="1278"/>
        <end position="1296"/>
    </location>
</feature>
<dbReference type="InterPro" id="IPR039360">
    <property type="entry name" value="Ras_GTPase"/>
</dbReference>
<dbReference type="Pfam" id="PF00616">
    <property type="entry name" value="RasGAP"/>
    <property type="match status" value="1"/>
</dbReference>
<dbReference type="Gene3D" id="1.10.506.10">
    <property type="entry name" value="GTPase Activation - p120gap, domain 1"/>
    <property type="match status" value="1"/>
</dbReference>
<accession>G4THS7</accession>
<dbReference type="InterPro" id="IPR001936">
    <property type="entry name" value="RasGAP_dom"/>
</dbReference>
<evidence type="ECO:0000313" key="5">
    <source>
        <dbReference type="Proteomes" id="UP000007148"/>
    </source>
</evidence>
<sequence>MAYAPASSTRHTHSSSNGNGYPSSPGTPNSHYAQGYSSNGYTTPTNAYAGAESQHSRHPIHSSPSLAAPSREFLVHVEMWCSSSPANTPAGSKTGKKKPRSRPASTMFGTASGHYSNGNASSDELALAHSMSALSDSTTLPAHSTHTLSGSGYVSAYGAGSGVGVGSIASSAAAVSIAAAAAAATNGKKSGIAGLFGSSPSATGSRGYWRTAVCKLSGEGAVWPGQSSASPTGSALLTIYWSDDNTLQHVINVHKLTSTDVRPAERSLFNRSDVLAIWGHPAAVSLSTNPTLSPIHLAFPSTDAHNTWLVLLRSYTNPEIYGRSLSLNQYPQLSTSTLDSPTGTATSSLPQPPQGGLYRMWRQIEMSIVQTRNVNLATSAPSGAASATSSSSAARPGSAQTTIATANGANAAVATMPLSSVAVAASRGVNTSVGVTSAGKDGKDLVLGGGHDVSRPGTATTIHPYENTTSGGGVPLTLTNSHTPSFVSTVPTTTSSSGSGGNGTPPANATVTSLGSYSTASLGTSESGDVHHHGTSSHHSHSFNSHAAHASSKAREKELAKEREKEEKARKEREKKEKKERERVAALPGLFAEVVLHGEVCGRTTVRKAFPTLSPSSPSLSGLNGGLGGVGAEWFENMLFADLPSFENMLVMLWRAVPEGSSSKRDKEKESKEKDEGRPRSSKGTDTASMSLNPTSSTTTAGTTSGGISSAGAASNLTTGAGIKKNSVFVGCVEISLPNFRRGEWVEGWWPLYANANAMGAVGGASGMSAMSALGMGIGGMGIGGMSGVGGVAGALVQVGEMKLKIKVDEEIILPSRAYKNVLDALEQRNYLDVLTELEQKLRMDQSLLSTHIISLAVARNRLLKDIVQLAEREVMAISGSTNTLFRGNTVLTKTVETAMAWYGKTFLDLSVGPIVRKMIAENIEIEVDPSRLPMTSSKRPSTKDSFRPSTRDSYRPSTKESIMSKDKVESELQEQGIRALEYWCNELWGQIYIARTECPVELRRLFSHIRTIVERRFGTEGQQEKSVQMTSSGAAFNAGLGIGGPSVEMLPWQAISSFIFLRFLVPAILNPHLFGICPGMPSKGVVRSLTLLAKCTQSLANLNPGGPQKEDYMRGIKGCLERNTITMLDYLACVSTPPDQFSPSAHTSSFLSGPDKHDRLHVINSLRERLTGSGNMIPTLYKDAIPLLPYALDVPKHLAILSSAVVRNARSNNQPRPATGQGASQQDGADGWSLTKFSELCFHVEAQALKSVAALAQGAASAGAFGGSRAKRSASVSSYQAGNSLHTSQSNQALRAQQPSSSSQQMAPPSPITATSGSRGTTPMQSTATPTQSAPSPWSAGPPRRPASSRSNTTPTGMAAHGSNPSPHSAHPQTSIVTHTMGLPAPPEKTKKHKSMRPSTAPSSISAPSEPFVEHRSNWQHNQAQNSPVQTSFRTEDVASPETPISSHESSHYHGSSGGRLPSGYPALHQTGSETFVPFHYPTATRYAAAEGPSGSHSSGPFQGQDRFEKAQRRSSGGRLKDFIKRPSTSSGGQPSPSSYHQQSGWGEHSPHSSSGDELSNGPRHAKRGASIGTSSGEGQTSSWKSNERPDTAATTGGDPGKKKKKGILGWLSKK</sequence>
<organism evidence="4 5">
    <name type="scientific">Serendipita indica (strain DSM 11827)</name>
    <name type="common">Root endophyte fungus</name>
    <name type="synonym">Piriformospora indica</name>
    <dbReference type="NCBI Taxonomy" id="1109443"/>
    <lineage>
        <taxon>Eukaryota</taxon>
        <taxon>Fungi</taxon>
        <taxon>Dikarya</taxon>
        <taxon>Basidiomycota</taxon>
        <taxon>Agaricomycotina</taxon>
        <taxon>Agaricomycetes</taxon>
        <taxon>Sebacinales</taxon>
        <taxon>Serendipitaceae</taxon>
        <taxon>Serendipita</taxon>
    </lineage>
</organism>
<comment type="caution">
    <text evidence="4">The sequence shown here is derived from an EMBL/GenBank/DDBJ whole genome shotgun (WGS) entry which is preliminary data.</text>
</comment>
<feature type="compositionally biased region" description="Polar residues" evidence="2">
    <location>
        <begin position="457"/>
        <end position="469"/>
    </location>
</feature>
<feature type="region of interest" description="Disordered" evidence="2">
    <location>
        <begin position="334"/>
        <end position="353"/>
    </location>
</feature>
<dbReference type="SUPFAM" id="SSF48350">
    <property type="entry name" value="GTPase activation domain, GAP"/>
    <property type="match status" value="1"/>
</dbReference>
<feature type="compositionally biased region" description="Polar residues" evidence="2">
    <location>
        <begin position="682"/>
        <end position="694"/>
    </location>
</feature>
<feature type="region of interest" description="Disordered" evidence="2">
    <location>
        <begin position="1278"/>
        <end position="1472"/>
    </location>
</feature>
<dbReference type="SMART" id="SM00323">
    <property type="entry name" value="RasGAP"/>
    <property type="match status" value="1"/>
</dbReference>
<feature type="region of interest" description="Disordered" evidence="2">
    <location>
        <begin position="84"/>
        <end position="115"/>
    </location>
</feature>
<feature type="compositionally biased region" description="Basic and acidic residues" evidence="2">
    <location>
        <begin position="662"/>
        <end position="679"/>
    </location>
</feature>
<feature type="compositionally biased region" description="Polar residues" evidence="2">
    <location>
        <begin position="1420"/>
        <end position="1434"/>
    </location>
</feature>
<dbReference type="PANTHER" id="PTHR10194:SF60">
    <property type="entry name" value="RAS GTPASE-ACTIVATING PROTEIN RASKOL"/>
    <property type="match status" value="1"/>
</dbReference>
<feature type="region of interest" description="Disordered" evidence="2">
    <location>
        <begin position="446"/>
        <end position="582"/>
    </location>
</feature>
<reference evidence="4 5" key="1">
    <citation type="journal article" date="2011" name="PLoS Pathog.">
        <title>Endophytic Life Strategies Decoded by Genome and Transcriptome Analyses of the Mutualistic Root Symbiont Piriformospora indica.</title>
        <authorList>
            <person name="Zuccaro A."/>
            <person name="Lahrmann U."/>
            <person name="Guldener U."/>
            <person name="Langen G."/>
            <person name="Pfiffi S."/>
            <person name="Biedenkopf D."/>
            <person name="Wong P."/>
            <person name="Samans B."/>
            <person name="Grimm C."/>
            <person name="Basiewicz M."/>
            <person name="Murat C."/>
            <person name="Martin F."/>
            <person name="Kogel K.H."/>
        </authorList>
    </citation>
    <scope>NUCLEOTIDE SEQUENCE [LARGE SCALE GENOMIC DNA]</scope>
    <source>
        <strain evidence="4 5">DSM 11827</strain>
    </source>
</reference>
<keyword evidence="1" id="KW-0343">GTPase activation</keyword>
<evidence type="ECO:0000256" key="1">
    <source>
        <dbReference type="ARBA" id="ARBA00022468"/>
    </source>
</evidence>
<feature type="region of interest" description="Disordered" evidence="2">
    <location>
        <begin position="932"/>
        <end position="968"/>
    </location>
</feature>
<protein>
    <recommendedName>
        <fullName evidence="3">Ras-GAP domain-containing protein</fullName>
    </recommendedName>
</protein>
<dbReference type="OMA" id="NIYRQRH"/>
<feature type="compositionally biased region" description="Low complexity" evidence="2">
    <location>
        <begin position="1399"/>
        <end position="1412"/>
    </location>
</feature>
<feature type="compositionally biased region" description="Basic and acidic residues" evidence="2">
    <location>
        <begin position="942"/>
        <end position="968"/>
    </location>
</feature>
<feature type="region of interest" description="Disordered" evidence="2">
    <location>
        <begin position="1"/>
        <end position="65"/>
    </location>
</feature>
<evidence type="ECO:0000259" key="3">
    <source>
        <dbReference type="PROSITE" id="PS50018"/>
    </source>
</evidence>
<feature type="compositionally biased region" description="Polar residues" evidence="2">
    <location>
        <begin position="1313"/>
        <end position="1337"/>
    </location>
</feature>
<feature type="compositionally biased region" description="Low complexity" evidence="2">
    <location>
        <begin position="1528"/>
        <end position="1546"/>
    </location>
</feature>
<dbReference type="HOGENOM" id="CLU_246315_0_0_1"/>
<feature type="compositionally biased region" description="Basic residues" evidence="2">
    <location>
        <begin position="1603"/>
        <end position="1616"/>
    </location>
</feature>
<feature type="compositionally biased region" description="Low complexity" evidence="2">
    <location>
        <begin position="483"/>
        <end position="497"/>
    </location>
</feature>
<dbReference type="STRING" id="1109443.G4THS7"/>
<feature type="compositionally biased region" description="Basic and acidic residues" evidence="2">
    <location>
        <begin position="553"/>
        <end position="582"/>
    </location>
</feature>
<evidence type="ECO:0000256" key="2">
    <source>
        <dbReference type="SAM" id="MobiDB-lite"/>
    </source>
</evidence>
<gene>
    <name evidence="4" type="ORF">PIIN_04801</name>
</gene>
<feature type="compositionally biased region" description="Polar residues" evidence="2">
    <location>
        <begin position="1364"/>
        <end position="1379"/>
    </location>
</feature>
<dbReference type="CDD" id="cd05137">
    <property type="entry name" value="RasGAP_CLA2_BUD2"/>
    <property type="match status" value="1"/>
</dbReference>